<evidence type="ECO:0000313" key="1">
    <source>
        <dbReference type="EMBL" id="AWM32010.1"/>
    </source>
</evidence>
<dbReference type="EMBL" id="CP029145">
    <property type="protein sequence ID" value="AWM32010.1"/>
    <property type="molecule type" value="Genomic_DNA"/>
</dbReference>
<dbReference type="AlphaFoldDB" id="A0A2Z3GTI7"/>
<organism evidence="1 2">
    <name type="scientific">Hymenobacter nivis</name>
    <dbReference type="NCBI Taxonomy" id="1850093"/>
    <lineage>
        <taxon>Bacteria</taxon>
        <taxon>Pseudomonadati</taxon>
        <taxon>Bacteroidota</taxon>
        <taxon>Cytophagia</taxon>
        <taxon>Cytophagales</taxon>
        <taxon>Hymenobacteraceae</taxon>
        <taxon>Hymenobacter</taxon>
    </lineage>
</organism>
<proteinExistence type="predicted"/>
<protein>
    <submittedName>
        <fullName evidence="1">Uncharacterized protein</fullName>
    </submittedName>
</protein>
<dbReference type="KEGG" id="hnv:DDQ68_03890"/>
<dbReference type="Proteomes" id="UP000245999">
    <property type="component" value="Chromosome"/>
</dbReference>
<name>A0A2Z3GTI7_9BACT</name>
<gene>
    <name evidence="1" type="ORF">DDQ68_03890</name>
</gene>
<sequence length="68" mass="6998">MALRAPGLVVAQQLLVGVATVLPAAVGVNDEFKGRRLGQKARCKAVVSNSSGIVAATCQPSTYWLATS</sequence>
<accession>A0A2Z3GTI7</accession>
<reference evidence="2" key="1">
    <citation type="submission" date="2018-04" db="EMBL/GenBank/DDBJ databases">
        <title>Complete genome of Antarctic heterotrophic bacterium Hymenobacter nivis.</title>
        <authorList>
            <person name="Terashima M."/>
        </authorList>
    </citation>
    <scope>NUCLEOTIDE SEQUENCE [LARGE SCALE GENOMIC DNA]</scope>
    <source>
        <strain evidence="2">NBRC 111535</strain>
    </source>
</reference>
<keyword evidence="2" id="KW-1185">Reference proteome</keyword>
<evidence type="ECO:0000313" key="2">
    <source>
        <dbReference type="Proteomes" id="UP000245999"/>
    </source>
</evidence>